<organism evidence="2 3">
    <name type="scientific">Venustampulla echinocandica</name>
    <dbReference type="NCBI Taxonomy" id="2656787"/>
    <lineage>
        <taxon>Eukaryota</taxon>
        <taxon>Fungi</taxon>
        <taxon>Dikarya</taxon>
        <taxon>Ascomycota</taxon>
        <taxon>Pezizomycotina</taxon>
        <taxon>Leotiomycetes</taxon>
        <taxon>Helotiales</taxon>
        <taxon>Pleuroascaceae</taxon>
        <taxon>Venustampulla</taxon>
    </lineage>
</organism>
<dbReference type="Pfam" id="PF00975">
    <property type="entry name" value="Thioesterase"/>
    <property type="match status" value="1"/>
</dbReference>
<dbReference type="Proteomes" id="UP000254866">
    <property type="component" value="Unassembled WGS sequence"/>
</dbReference>
<evidence type="ECO:0000259" key="1">
    <source>
        <dbReference type="Pfam" id="PF00975"/>
    </source>
</evidence>
<dbReference type="RefSeq" id="XP_031866114.1">
    <property type="nucleotide sequence ID" value="XM_032017471.1"/>
</dbReference>
<reference evidence="2 3" key="1">
    <citation type="journal article" date="2018" name="IMA Fungus">
        <title>IMA Genome-F 9: Draft genome sequence of Annulohypoxylon stygium, Aspergillus mulundensis, Berkeleyomyces basicola (syn. Thielaviopsis basicola), Ceratocystis smalleyi, two Cercospora beticola strains, Coleophoma cylindrospora, Fusarium fracticaudum, Phialophora cf. hyalina, and Morchella septimelata.</title>
        <authorList>
            <person name="Wingfield B.D."/>
            <person name="Bills G.F."/>
            <person name="Dong Y."/>
            <person name="Huang W."/>
            <person name="Nel W.J."/>
            <person name="Swalarsk-Parry B.S."/>
            <person name="Vaghefi N."/>
            <person name="Wilken P.M."/>
            <person name="An Z."/>
            <person name="de Beer Z.W."/>
            <person name="De Vos L."/>
            <person name="Chen L."/>
            <person name="Duong T.A."/>
            <person name="Gao Y."/>
            <person name="Hammerbacher A."/>
            <person name="Kikkert J.R."/>
            <person name="Li Y."/>
            <person name="Li H."/>
            <person name="Li K."/>
            <person name="Li Q."/>
            <person name="Liu X."/>
            <person name="Ma X."/>
            <person name="Naidoo K."/>
            <person name="Pethybridge S.J."/>
            <person name="Sun J."/>
            <person name="Steenkamp E.T."/>
            <person name="van der Nest M.A."/>
            <person name="van Wyk S."/>
            <person name="Wingfield M.J."/>
            <person name="Xiong C."/>
            <person name="Yue Q."/>
            <person name="Zhang X."/>
        </authorList>
    </citation>
    <scope>NUCLEOTIDE SEQUENCE [LARGE SCALE GENOMIC DNA]</scope>
    <source>
        <strain evidence="2 3">BP 5553</strain>
    </source>
</reference>
<keyword evidence="3" id="KW-1185">Reference proteome</keyword>
<dbReference type="Gene3D" id="3.40.50.1820">
    <property type="entry name" value="alpha/beta hydrolase"/>
    <property type="match status" value="1"/>
</dbReference>
<feature type="domain" description="Thioesterase" evidence="1">
    <location>
        <begin position="22"/>
        <end position="160"/>
    </location>
</feature>
<gene>
    <name evidence="2" type="ORF">BP5553_08848</name>
</gene>
<proteinExistence type="predicted"/>
<evidence type="ECO:0000313" key="2">
    <source>
        <dbReference type="EMBL" id="RDL32392.1"/>
    </source>
</evidence>
<dbReference type="GeneID" id="43601697"/>
<dbReference type="InterPro" id="IPR029058">
    <property type="entry name" value="AB_hydrolase_fold"/>
</dbReference>
<protein>
    <submittedName>
        <fullName evidence="2">Polyketide synthase-like protein</fullName>
    </submittedName>
</protein>
<dbReference type="STRING" id="2656787.A0A370TD55"/>
<evidence type="ECO:0000313" key="3">
    <source>
        <dbReference type="Proteomes" id="UP000254866"/>
    </source>
</evidence>
<dbReference type="OrthoDB" id="10253869at2759"/>
<dbReference type="EMBL" id="NPIC01000010">
    <property type="protein sequence ID" value="RDL32392.1"/>
    <property type="molecule type" value="Genomic_DNA"/>
</dbReference>
<dbReference type="SUPFAM" id="SSF53474">
    <property type="entry name" value="alpha/beta-Hydrolases"/>
    <property type="match status" value="1"/>
</dbReference>
<comment type="caution">
    <text evidence="2">The sequence shown here is derived from an EMBL/GenBank/DDBJ whole genome shotgun (WGS) entry which is preliminary data.</text>
</comment>
<name>A0A370TD55_9HELO</name>
<accession>A0A370TD55</accession>
<dbReference type="InterPro" id="IPR001031">
    <property type="entry name" value="Thioesterase"/>
</dbReference>
<dbReference type="AlphaFoldDB" id="A0A370TD55"/>
<sequence>MLGANPSLIQPGPARQTIRTPLVLIHDGSGLIFSYFWLGPLGRAVYGIYNPNFESGGNWEGGLRQMAQAYVPLIKSVVPSGKVLIGGWSLGGLLALEIAHLLAQDDDVAVSGLLLLDTAYPKFNTADEITTRDHFELPSSSPNASLGLQVQEAFRNARRMIDEWDPPTWGDKDILPRPAILLKATDYVLGQGEEVATVDIARQTQRLGWDEYQHKFIRVVLSIAGHHFNIFAEDKVRYDPIRMCDGRTFKVSFTEKEVTPGPGVY</sequence>